<evidence type="ECO:0000313" key="3">
    <source>
        <dbReference type="EMBL" id="KHJ34093.1"/>
    </source>
</evidence>
<protein>
    <submittedName>
        <fullName evidence="3">Uncharacterized protein</fullName>
    </submittedName>
</protein>
<keyword evidence="1" id="KW-0175">Coiled coil</keyword>
<evidence type="ECO:0000313" key="4">
    <source>
        <dbReference type="Proteomes" id="UP000030854"/>
    </source>
</evidence>
<proteinExistence type="predicted"/>
<accession>A0A0B1P754</accession>
<dbReference type="Proteomes" id="UP000030854">
    <property type="component" value="Unassembled WGS sequence"/>
</dbReference>
<feature type="coiled-coil region" evidence="1">
    <location>
        <begin position="314"/>
        <end position="358"/>
    </location>
</feature>
<feature type="region of interest" description="Disordered" evidence="2">
    <location>
        <begin position="57"/>
        <end position="97"/>
    </location>
</feature>
<organism evidence="3 4">
    <name type="scientific">Uncinula necator</name>
    <name type="common">Grape powdery mildew</name>
    <dbReference type="NCBI Taxonomy" id="52586"/>
    <lineage>
        <taxon>Eukaryota</taxon>
        <taxon>Fungi</taxon>
        <taxon>Dikarya</taxon>
        <taxon>Ascomycota</taxon>
        <taxon>Pezizomycotina</taxon>
        <taxon>Leotiomycetes</taxon>
        <taxon>Erysiphales</taxon>
        <taxon>Erysiphaceae</taxon>
        <taxon>Erysiphe</taxon>
    </lineage>
</organism>
<gene>
    <name evidence="3" type="ORF">EV44_g3467</name>
</gene>
<dbReference type="AlphaFoldDB" id="A0A0B1P754"/>
<reference evidence="3 4" key="1">
    <citation type="journal article" date="2014" name="BMC Genomics">
        <title>Adaptive genomic structural variation in the grape powdery mildew pathogen, Erysiphe necator.</title>
        <authorList>
            <person name="Jones L."/>
            <person name="Riaz S."/>
            <person name="Morales-Cruz A."/>
            <person name="Amrine K.C."/>
            <person name="McGuire B."/>
            <person name="Gubler W.D."/>
            <person name="Walker M.A."/>
            <person name="Cantu D."/>
        </authorList>
    </citation>
    <scope>NUCLEOTIDE SEQUENCE [LARGE SCALE GENOMIC DNA]</scope>
    <source>
        <strain evidence="4">c</strain>
    </source>
</reference>
<evidence type="ECO:0000256" key="1">
    <source>
        <dbReference type="SAM" id="Coils"/>
    </source>
</evidence>
<keyword evidence="4" id="KW-1185">Reference proteome</keyword>
<evidence type="ECO:0000256" key="2">
    <source>
        <dbReference type="SAM" id="MobiDB-lite"/>
    </source>
</evidence>
<feature type="compositionally biased region" description="Basic and acidic residues" evidence="2">
    <location>
        <begin position="75"/>
        <end position="84"/>
    </location>
</feature>
<name>A0A0B1P754_UNCNE</name>
<dbReference type="EMBL" id="JNVN01001062">
    <property type="protein sequence ID" value="KHJ34093.1"/>
    <property type="molecule type" value="Genomic_DNA"/>
</dbReference>
<comment type="caution">
    <text evidence="3">The sequence shown here is derived from an EMBL/GenBank/DDBJ whole genome shotgun (WGS) entry which is preliminary data.</text>
</comment>
<dbReference type="HOGENOM" id="CLU_645901_0_0_1"/>
<sequence length="425" mass="48778">MTTKPRATQSPKYRAQFDSKIDNKLPYKNNSGLRSREIESTFDRMVNEDEKKISYSFNGPKPKVTAGSVPFDRLNSSKEAESPWHHALGNRAGKDSTGLTEEKMNEENFIKRQKLVQGAPLKSAISVFSDLRLKSQKEVIQERHTAAAEQYRQKISERKAKMEEEMNSWQAELEATESKAKSKSQKLLKQMKVDNRFPTSWSRYSSHDRTERLMRSLSIEQIKVRDFANLGYKDNEIIWCLAHNADGHKTELDETSQKNKFKQRVENSAVVFLYKIKVFDVQKQAARARGRRGSLSVAGEMEYPELELLPISLMTDIEIANEVQEDERKRLEKELEKIKEIMVEKVKKEREIEEKTLESEGHISRHNSFSEGLLYPDVVDVMADVIVDNVVAVEPITTMPIIHSIPNGSDVLNGEITPNLFSTKE</sequence>
<feature type="coiled-coil region" evidence="1">
    <location>
        <begin position="148"/>
        <end position="186"/>
    </location>
</feature>
<dbReference type="OrthoDB" id="3437384at2759"/>